<feature type="transmembrane region" description="Helical" evidence="1">
    <location>
        <begin position="54"/>
        <end position="77"/>
    </location>
</feature>
<reference evidence="2 3" key="2">
    <citation type="journal article" date="2013" name="Biotechnol. Biofuels">
        <title>Global transcriptome analysis of Clostridium thermocellum ATCC 27405 during growth on dilute acid pretreated Populus and switchgrass.</title>
        <authorList>
            <person name="Wilson C.M."/>
            <person name="Rodriguez M.Jr."/>
            <person name="Johnson C.M."/>
            <person name="Martin S.L."/>
            <person name="Chu T.M."/>
            <person name="Wolfinger R.D."/>
            <person name="Hauser L.J."/>
            <person name="Land M.L."/>
            <person name="Klingeman D.M."/>
            <person name="Syed M.H."/>
            <person name="Ragauskas A.J."/>
            <person name="Tschaplinski T.J."/>
            <person name="Mielenz J.R."/>
            <person name="Brown S.D."/>
        </authorList>
    </citation>
    <scope>NUCLEOTIDE SEQUENCE [LARGE SCALE GENOMIC DNA]</scope>
    <source>
        <strain evidence="3">ATCC 27405 / DSM 1237 / JCM 9322 / NBRC 103400 / NCIMB 10682 / NRRL B-4536 / VPI 7372</strain>
    </source>
</reference>
<evidence type="ECO:0000313" key="3">
    <source>
        <dbReference type="Proteomes" id="UP000002145"/>
    </source>
</evidence>
<proteinExistence type="predicted"/>
<protein>
    <recommendedName>
        <fullName evidence="4">ECF transporter S component</fullName>
    </recommendedName>
</protein>
<dbReference type="GO" id="GO:0022857">
    <property type="term" value="F:transmembrane transporter activity"/>
    <property type="evidence" value="ECO:0007669"/>
    <property type="project" value="InterPro"/>
</dbReference>
<dbReference type="EMBL" id="CP000568">
    <property type="protein sequence ID" value="ABN54178.1"/>
    <property type="molecule type" value="Genomic_DNA"/>
</dbReference>
<feature type="transmembrane region" description="Helical" evidence="1">
    <location>
        <begin position="20"/>
        <end position="42"/>
    </location>
</feature>
<sequence length="183" mass="19720">MKTIKQQKRKEIKMNDKLKYLTRTAMLLALTVIFQFIGRFIPLGPNSNFIVGPLVNACLIISAGLVGLFSGTVISVLAPYGAILTGATLPLPLAPFVALGNFVLVLAFYIFRKKKVAGIIAGSIAKFAVIYGSLLYIIPFFKLLPQNKAMALAGAAFGWPQLVTALIGGIIAIPVVHRLEKHV</sequence>
<dbReference type="STRING" id="203119.Cthe_2981"/>
<reference evidence="3" key="1">
    <citation type="submission" date="2007-02" db="EMBL/GenBank/DDBJ databases">
        <title>Complete sequence of Clostridium thermocellum ATCC 27405.</title>
        <authorList>
            <consortium name="US DOE Joint Genome Institute"/>
            <person name="Copeland A."/>
            <person name="Lucas S."/>
            <person name="Lapidus A."/>
            <person name="Barry K."/>
            <person name="Detter J.C."/>
            <person name="Glavina del Rio T."/>
            <person name="Hammon N."/>
            <person name="Israni S."/>
            <person name="Dalin E."/>
            <person name="Tice H."/>
            <person name="Pitluck S."/>
            <person name="Chertkov O."/>
            <person name="Brettin T."/>
            <person name="Bruce D."/>
            <person name="Han C."/>
            <person name="Tapia R."/>
            <person name="Gilna P."/>
            <person name="Schmutz J."/>
            <person name="Larimer F."/>
            <person name="Land M."/>
            <person name="Hauser L."/>
            <person name="Kyrpides N."/>
            <person name="Mikhailova N."/>
            <person name="Wu J.H.D."/>
            <person name="Newcomb M."/>
            <person name="Richardson P."/>
        </authorList>
    </citation>
    <scope>NUCLEOTIDE SEQUENCE [LARGE SCALE GENOMIC DNA]</scope>
    <source>
        <strain evidence="3">ATCC 27405 / DSM 1237 / JCM 9322 / NBRC 103400 / NCIMB 10682 / NRRL B-4536 / VPI 7372</strain>
    </source>
</reference>
<dbReference type="Gene3D" id="1.10.1760.20">
    <property type="match status" value="1"/>
</dbReference>
<feature type="transmembrane region" description="Helical" evidence="1">
    <location>
        <begin position="150"/>
        <end position="176"/>
    </location>
</feature>
<evidence type="ECO:0008006" key="4">
    <source>
        <dbReference type="Google" id="ProtNLM"/>
    </source>
</evidence>
<keyword evidence="1" id="KW-1133">Transmembrane helix</keyword>
<dbReference type="HOGENOM" id="CLU_123730_2_0_9"/>
<dbReference type="eggNOG" id="ENOG5032UR1">
    <property type="taxonomic scope" value="Bacteria"/>
</dbReference>
<keyword evidence="1" id="KW-0812">Transmembrane</keyword>
<evidence type="ECO:0000256" key="1">
    <source>
        <dbReference type="SAM" id="Phobius"/>
    </source>
</evidence>
<evidence type="ECO:0000313" key="2">
    <source>
        <dbReference type="EMBL" id="ABN54178.1"/>
    </source>
</evidence>
<accession>A3DJP9</accession>
<dbReference type="AlphaFoldDB" id="A3DJP9"/>
<dbReference type="Pfam" id="PF12822">
    <property type="entry name" value="ECF_trnsprt"/>
    <property type="match status" value="1"/>
</dbReference>
<keyword evidence="1" id="KW-0472">Membrane</keyword>
<feature type="transmembrane region" description="Helical" evidence="1">
    <location>
        <begin position="89"/>
        <end position="111"/>
    </location>
</feature>
<organism evidence="2 3">
    <name type="scientific">Acetivibrio thermocellus (strain ATCC 27405 / DSM 1237 / JCM 9322 / NBRC 103400 / NCIMB 10682 / NRRL B-4536 / VPI 7372)</name>
    <name type="common">Clostridium thermocellum</name>
    <dbReference type="NCBI Taxonomy" id="203119"/>
    <lineage>
        <taxon>Bacteria</taxon>
        <taxon>Bacillati</taxon>
        <taxon>Bacillota</taxon>
        <taxon>Clostridia</taxon>
        <taxon>Eubacteriales</taxon>
        <taxon>Oscillospiraceae</taxon>
        <taxon>Acetivibrio</taxon>
    </lineage>
</organism>
<dbReference type="KEGG" id="cth:Cthe_2981"/>
<keyword evidence="3" id="KW-1185">Reference proteome</keyword>
<dbReference type="Proteomes" id="UP000002145">
    <property type="component" value="Chromosome"/>
</dbReference>
<name>A3DJP9_ACET2</name>
<feature type="transmembrane region" description="Helical" evidence="1">
    <location>
        <begin position="117"/>
        <end position="138"/>
    </location>
</feature>
<gene>
    <name evidence="2" type="ordered locus">Cthe_2981</name>
</gene>
<dbReference type="InterPro" id="IPR024529">
    <property type="entry name" value="ECF_trnsprt_substrate-spec"/>
</dbReference>